<feature type="transmembrane region" description="Helical" evidence="9">
    <location>
        <begin position="58"/>
        <end position="76"/>
    </location>
</feature>
<dbReference type="OrthoDB" id="6133115at2759"/>
<dbReference type="FunFam" id="1.20.1250.20:FF:000134">
    <property type="entry name" value="MFS sugar transporter protein"/>
    <property type="match status" value="1"/>
</dbReference>
<dbReference type="Proteomes" id="UP000689129">
    <property type="component" value="Unassembled WGS sequence"/>
</dbReference>
<evidence type="ECO:0000259" key="10">
    <source>
        <dbReference type="PROSITE" id="PS50850"/>
    </source>
</evidence>
<dbReference type="GO" id="GO:0016020">
    <property type="term" value="C:membrane"/>
    <property type="evidence" value="ECO:0007669"/>
    <property type="project" value="UniProtKB-SubCell"/>
</dbReference>
<dbReference type="GO" id="GO:0005351">
    <property type="term" value="F:carbohydrate:proton symporter activity"/>
    <property type="evidence" value="ECO:0007669"/>
    <property type="project" value="TreeGrafter"/>
</dbReference>
<dbReference type="PROSITE" id="PS00216">
    <property type="entry name" value="SUGAR_TRANSPORT_1"/>
    <property type="match status" value="1"/>
</dbReference>
<evidence type="ECO:0000256" key="4">
    <source>
        <dbReference type="ARBA" id="ARBA00022692"/>
    </source>
</evidence>
<evidence type="ECO:0000256" key="1">
    <source>
        <dbReference type="ARBA" id="ARBA00004141"/>
    </source>
</evidence>
<feature type="compositionally biased region" description="Basic and acidic residues" evidence="8">
    <location>
        <begin position="16"/>
        <end position="27"/>
    </location>
</feature>
<feature type="region of interest" description="Disordered" evidence="8">
    <location>
        <begin position="1"/>
        <end position="27"/>
    </location>
</feature>
<evidence type="ECO:0000256" key="8">
    <source>
        <dbReference type="SAM" id="MobiDB-lite"/>
    </source>
</evidence>
<feature type="transmembrane region" description="Helical" evidence="9">
    <location>
        <begin position="227"/>
        <end position="244"/>
    </location>
</feature>
<dbReference type="InterPro" id="IPR020846">
    <property type="entry name" value="MFS_dom"/>
</dbReference>
<dbReference type="PROSITE" id="PS50850">
    <property type="entry name" value="MFS"/>
    <property type="match status" value="1"/>
</dbReference>
<feature type="transmembrane region" description="Helical" evidence="9">
    <location>
        <begin position="317"/>
        <end position="338"/>
    </location>
</feature>
<comment type="similarity">
    <text evidence="2 7">Belongs to the major facilitator superfamily. Sugar transporter (TC 2.A.1.1) family.</text>
</comment>
<sequence length="544" mass="59593">MASQHPLEILPSKEQAGADHVSEVGHTPSDIKEVKVQSVELADAIAKDQPDFRSRSMITLYALMLFATLNGCMNGYDGSVMSSINAMTQWHDYFGVGHTGSQLGLVMAIYTGGTTTGSVFSGFIVDTFGRRMGMATGAIFIIIGSIVQASSTTLAAFIGGRFIVGFGVPQCTTAAPMYIVEMAFPTWRGLAGGLYNVLGWYIGSLTASWSCYGLANIQGNMSWRIPYIIQAIPATIVVVLAFFIPESPRWLFGKGRNEQAKKVLVKYHGNGNDDSAVVRLECEEIQYSVETNAELRDGKWWDYGVLFRTAASRYRMWLIFLISTFSQFTGGAVISYYLPTILQTVGITSPRQQLLMNGLNTVFSFCGGIVGSFFVDRVGRRPLLLWGVFLTGLIYVPINVLAGLADGNIERASGYAFIGMMFLYGIVSSFCWTPLQALYPAEVLSTDIRGKGLAANNLIAGLFGFINLYAIPTGLEDIGWRMYTILLSLHVVHWVLMWFVSVETMGRSLEELEEIFNDPTPVKRSKQFNKVVVGSGVGVKVTDA</sequence>
<feature type="domain" description="Major facilitator superfamily (MFS) profile" evidence="10">
    <location>
        <begin position="63"/>
        <end position="505"/>
    </location>
</feature>
<dbReference type="InterPro" id="IPR003663">
    <property type="entry name" value="Sugar/inositol_transpt"/>
</dbReference>
<gene>
    <name evidence="11" type="ORF">HYQ45_015455</name>
</gene>
<feature type="transmembrane region" description="Helical" evidence="9">
    <location>
        <begin position="358"/>
        <end position="376"/>
    </location>
</feature>
<feature type="transmembrane region" description="Helical" evidence="9">
    <location>
        <begin position="137"/>
        <end position="156"/>
    </location>
</feature>
<accession>A0A8I3AKU0</accession>
<organism evidence="11 12">
    <name type="scientific">Verticillium longisporum</name>
    <name type="common">Verticillium dahliae var. longisporum</name>
    <dbReference type="NCBI Taxonomy" id="100787"/>
    <lineage>
        <taxon>Eukaryota</taxon>
        <taxon>Fungi</taxon>
        <taxon>Dikarya</taxon>
        <taxon>Ascomycota</taxon>
        <taxon>Pezizomycotina</taxon>
        <taxon>Sordariomycetes</taxon>
        <taxon>Hypocreomycetidae</taxon>
        <taxon>Glomerellales</taxon>
        <taxon>Plectosphaerellaceae</taxon>
        <taxon>Verticillium</taxon>
    </lineage>
</organism>
<evidence type="ECO:0000313" key="11">
    <source>
        <dbReference type="EMBL" id="KAG7118871.1"/>
    </source>
</evidence>
<keyword evidence="5 9" id="KW-1133">Transmembrane helix</keyword>
<feature type="transmembrane region" description="Helical" evidence="9">
    <location>
        <begin position="478"/>
        <end position="500"/>
    </location>
</feature>
<evidence type="ECO:0000256" key="2">
    <source>
        <dbReference type="ARBA" id="ARBA00010992"/>
    </source>
</evidence>
<feature type="transmembrane region" description="Helical" evidence="9">
    <location>
        <begin position="192"/>
        <end position="215"/>
    </location>
</feature>
<evidence type="ECO:0000256" key="7">
    <source>
        <dbReference type="RuleBase" id="RU003346"/>
    </source>
</evidence>
<evidence type="ECO:0000313" key="12">
    <source>
        <dbReference type="Proteomes" id="UP000689129"/>
    </source>
</evidence>
<keyword evidence="3 7" id="KW-0813">Transport</keyword>
<proteinExistence type="inferred from homology"/>
<keyword evidence="4 9" id="KW-0812">Transmembrane</keyword>
<dbReference type="PANTHER" id="PTHR48022:SF79">
    <property type="entry name" value="LACTOSE PERMEASE, PUTATIVE (AFU_ORTHOLOGUE AFUA_6G01860)-RELATED"/>
    <property type="match status" value="1"/>
</dbReference>
<feature type="transmembrane region" description="Helical" evidence="9">
    <location>
        <begin position="383"/>
        <end position="402"/>
    </location>
</feature>
<evidence type="ECO:0000256" key="6">
    <source>
        <dbReference type="ARBA" id="ARBA00023136"/>
    </source>
</evidence>
<evidence type="ECO:0000256" key="9">
    <source>
        <dbReference type="SAM" id="Phobius"/>
    </source>
</evidence>
<keyword evidence="6 9" id="KW-0472">Membrane</keyword>
<feature type="transmembrane region" description="Helical" evidence="9">
    <location>
        <begin position="162"/>
        <end position="180"/>
    </location>
</feature>
<evidence type="ECO:0000256" key="3">
    <source>
        <dbReference type="ARBA" id="ARBA00022448"/>
    </source>
</evidence>
<comment type="caution">
    <text evidence="11">The sequence shown here is derived from an EMBL/GenBank/DDBJ whole genome shotgun (WGS) entry which is preliminary data.</text>
</comment>
<feature type="transmembrane region" description="Helical" evidence="9">
    <location>
        <begin position="453"/>
        <end position="472"/>
    </location>
</feature>
<reference evidence="11" key="1">
    <citation type="journal article" date="2021" name="Mol. Plant Pathol.">
        <title>A 20-kb lineage-specific genomic region tames virulence in pathogenic amphidiploid Verticillium longisporum.</title>
        <authorList>
            <person name="Harting R."/>
            <person name="Starke J."/>
            <person name="Kusch H."/>
            <person name="Poggeler S."/>
            <person name="Maurus I."/>
            <person name="Schluter R."/>
            <person name="Landesfeind M."/>
            <person name="Bulla I."/>
            <person name="Nowrousian M."/>
            <person name="de Jonge R."/>
            <person name="Stahlhut G."/>
            <person name="Hoff K.J."/>
            <person name="Asshauer K.P."/>
            <person name="Thurmer A."/>
            <person name="Stanke M."/>
            <person name="Daniel R."/>
            <person name="Morgenstern B."/>
            <person name="Thomma B.P.H.J."/>
            <person name="Kronstad J.W."/>
            <person name="Braus-Stromeyer S.A."/>
            <person name="Braus G.H."/>
        </authorList>
    </citation>
    <scope>NUCLEOTIDE SEQUENCE</scope>
    <source>
        <strain evidence="11">Vl32</strain>
    </source>
</reference>
<dbReference type="EMBL" id="JAEMWZ010000422">
    <property type="protein sequence ID" value="KAG7118871.1"/>
    <property type="molecule type" value="Genomic_DNA"/>
</dbReference>
<comment type="subcellular location">
    <subcellularLocation>
        <location evidence="1">Membrane</location>
        <topology evidence="1">Multi-pass membrane protein</topology>
    </subcellularLocation>
</comment>
<feature type="transmembrane region" description="Helical" evidence="9">
    <location>
        <begin position="103"/>
        <end position="125"/>
    </location>
</feature>
<dbReference type="InterPro" id="IPR050360">
    <property type="entry name" value="MFS_Sugar_Transporters"/>
</dbReference>
<dbReference type="PANTHER" id="PTHR48022">
    <property type="entry name" value="PLASTIDIC GLUCOSE TRANSPORTER 4"/>
    <property type="match status" value="1"/>
</dbReference>
<dbReference type="NCBIfam" id="TIGR00879">
    <property type="entry name" value="SP"/>
    <property type="match status" value="1"/>
</dbReference>
<dbReference type="Pfam" id="PF00083">
    <property type="entry name" value="Sugar_tr"/>
    <property type="match status" value="1"/>
</dbReference>
<protein>
    <submittedName>
        <fullName evidence="11">Lactose permease like protein</fullName>
    </submittedName>
</protein>
<dbReference type="AlphaFoldDB" id="A0A8I3AKU0"/>
<name>A0A8I3AKU0_VERLO</name>
<dbReference type="InterPro" id="IPR005829">
    <property type="entry name" value="Sugar_transporter_CS"/>
</dbReference>
<feature type="transmembrane region" description="Helical" evidence="9">
    <location>
        <begin position="414"/>
        <end position="432"/>
    </location>
</feature>
<evidence type="ECO:0000256" key="5">
    <source>
        <dbReference type="ARBA" id="ARBA00022989"/>
    </source>
</evidence>
<dbReference type="InterPro" id="IPR005828">
    <property type="entry name" value="MFS_sugar_transport-like"/>
</dbReference>